<evidence type="ECO:0000256" key="8">
    <source>
        <dbReference type="ARBA" id="ARBA00022833"/>
    </source>
</evidence>
<dbReference type="Proteomes" id="UP001487305">
    <property type="component" value="Unassembled WGS sequence"/>
</dbReference>
<accession>A0ABV1JF74</accession>
<dbReference type="InterPro" id="IPR010316">
    <property type="entry name" value="AlkA_N"/>
</dbReference>
<dbReference type="Gene3D" id="1.10.1670.10">
    <property type="entry name" value="Helix-hairpin-Helix base-excision DNA repair enzymes (C-terminal)"/>
    <property type="match status" value="1"/>
</dbReference>
<comment type="catalytic activity">
    <reaction evidence="1">
        <text>Hydrolysis of alkylated DNA, releasing 3-methyladenine, 3-methylguanine, 7-methylguanine and 7-methyladenine.</text>
        <dbReference type="EC" id="3.2.2.21"/>
    </reaction>
</comment>
<dbReference type="Pfam" id="PF12833">
    <property type="entry name" value="HTH_18"/>
    <property type="match status" value="1"/>
</dbReference>
<evidence type="ECO:0000256" key="10">
    <source>
        <dbReference type="ARBA" id="ARBA00023125"/>
    </source>
</evidence>
<dbReference type="InterPro" id="IPR018060">
    <property type="entry name" value="HTH_AraC"/>
</dbReference>
<dbReference type="SUPFAM" id="SSF48150">
    <property type="entry name" value="DNA-glycosylase"/>
    <property type="match status" value="1"/>
</dbReference>
<keyword evidence="10" id="KW-0238">DNA-binding</keyword>
<dbReference type="Gene3D" id="3.40.10.10">
    <property type="entry name" value="DNA Methylphosphotriester Repair Domain"/>
    <property type="match status" value="1"/>
</dbReference>
<evidence type="ECO:0000256" key="3">
    <source>
        <dbReference type="ARBA" id="ARBA00012000"/>
    </source>
</evidence>
<keyword evidence="4" id="KW-0489">Methyltransferase</keyword>
<dbReference type="InterPro" id="IPR018062">
    <property type="entry name" value="HTH_AraC-typ_CS"/>
</dbReference>
<comment type="caution">
    <text evidence="15">The sequence shown here is derived from an EMBL/GenBank/DDBJ whole genome shotgun (WGS) entry which is preliminary data.</text>
</comment>
<dbReference type="SUPFAM" id="SSF55945">
    <property type="entry name" value="TATA-box binding protein-like"/>
    <property type="match status" value="1"/>
</dbReference>
<dbReference type="SMART" id="SM00342">
    <property type="entry name" value="HTH_ARAC"/>
    <property type="match status" value="1"/>
</dbReference>
<dbReference type="InterPro" id="IPR009057">
    <property type="entry name" value="Homeodomain-like_sf"/>
</dbReference>
<dbReference type="PANTHER" id="PTHR43003">
    <property type="entry name" value="DNA-3-METHYLADENINE GLYCOSYLASE"/>
    <property type="match status" value="1"/>
</dbReference>
<keyword evidence="7" id="KW-0227">DNA damage</keyword>
<evidence type="ECO:0000256" key="12">
    <source>
        <dbReference type="ARBA" id="ARBA00023163"/>
    </source>
</evidence>
<evidence type="ECO:0000256" key="1">
    <source>
        <dbReference type="ARBA" id="ARBA00000086"/>
    </source>
</evidence>
<dbReference type="InterPro" id="IPR023170">
    <property type="entry name" value="HhH_base_excis_C"/>
</dbReference>
<evidence type="ECO:0000313" key="16">
    <source>
        <dbReference type="Proteomes" id="UP001487305"/>
    </source>
</evidence>
<dbReference type="Gene3D" id="1.10.340.30">
    <property type="entry name" value="Hypothetical protein, domain 2"/>
    <property type="match status" value="1"/>
</dbReference>
<dbReference type="CDD" id="cd00056">
    <property type="entry name" value="ENDO3c"/>
    <property type="match status" value="1"/>
</dbReference>
<evidence type="ECO:0000256" key="13">
    <source>
        <dbReference type="ARBA" id="ARBA00023204"/>
    </source>
</evidence>
<dbReference type="InterPro" id="IPR051912">
    <property type="entry name" value="Alkylbase_DNA_Glycosylase/TA"/>
</dbReference>
<keyword evidence="5" id="KW-0808">Transferase</keyword>
<comment type="cofactor">
    <cofactor evidence="2">
        <name>Zn(2+)</name>
        <dbReference type="ChEBI" id="CHEBI:29105"/>
    </cofactor>
</comment>
<dbReference type="InterPro" id="IPR037046">
    <property type="entry name" value="AlkA_N_sf"/>
</dbReference>
<keyword evidence="16" id="KW-1185">Reference proteome</keyword>
<protein>
    <recommendedName>
        <fullName evidence="3">DNA-3-methyladenine glycosylase II</fullName>
        <ecNumber evidence="3">3.2.2.21</ecNumber>
    </recommendedName>
</protein>
<dbReference type="Gene3D" id="1.10.10.60">
    <property type="entry name" value="Homeodomain-like"/>
    <property type="match status" value="2"/>
</dbReference>
<dbReference type="InterPro" id="IPR004026">
    <property type="entry name" value="Ada_DNA_repair_Zn-bd"/>
</dbReference>
<evidence type="ECO:0000256" key="9">
    <source>
        <dbReference type="ARBA" id="ARBA00023015"/>
    </source>
</evidence>
<keyword evidence="6" id="KW-0479">Metal-binding</keyword>
<sequence length="513" mass="56185">MGAASICKGEVASGRNAVLGEAKSSGSEESRKRALYKAFESKDARFDGQVFVGVSSTGIYCRPVCPYMPKFENCTFYETSAEAEKAGYRPCLVCRPELAPGNSSVDAYANLAQRTARLLKENCTSGEGMERLAARLGYTGRHLRRAFEREFDVTPLQYLQTCRLQLAKSLLADTDLPISQVAVASGFGSVRRFNDVFKQNYRLTPSDLRKRGNRQARFEGAIVMRLGYRPPYRFDDLLGFFRLRALDGVEVVGDDFYARTVRIFSGEGDAVTGWVRVSNDADRNALAVTMSESLLPATSQIMARLRRQFDTDCDPCAVYKGIASLDEAVSGAAVPGTRLPGCFDGFETAVRAILGQQVTVAAANKLAARIVETYGAPIDTDIGGLTHAFPAPEEVLALNSIEDAFGELGVIRTRSRTIAEIARLLAEGELDFGSGAIVSEQMERLLAVKGIGPWSANYMAMRILSYPDAFMETDAGIKHALPDFSPAERLRLAEKWRPWRSYATIALWNSLGA</sequence>
<dbReference type="SMART" id="SM00478">
    <property type="entry name" value="ENDO3c"/>
    <property type="match status" value="1"/>
</dbReference>
<dbReference type="InterPro" id="IPR003265">
    <property type="entry name" value="HhH-GPD_domain"/>
</dbReference>
<dbReference type="PANTHER" id="PTHR43003:SF13">
    <property type="entry name" value="DNA-3-METHYLADENINE GLYCOSYLASE 2"/>
    <property type="match status" value="1"/>
</dbReference>
<organism evidence="15 16">
    <name type="scientific">Raoultibacter massiliensis</name>
    <dbReference type="NCBI Taxonomy" id="1852371"/>
    <lineage>
        <taxon>Bacteria</taxon>
        <taxon>Bacillati</taxon>
        <taxon>Actinomycetota</taxon>
        <taxon>Coriobacteriia</taxon>
        <taxon>Eggerthellales</taxon>
        <taxon>Eggerthellaceae</taxon>
        <taxon>Raoultibacter</taxon>
    </lineage>
</organism>
<dbReference type="RefSeq" id="WP_102373420.1">
    <property type="nucleotide sequence ID" value="NZ_JBBNOP010000011.1"/>
</dbReference>
<dbReference type="EC" id="3.2.2.21" evidence="3"/>
<evidence type="ECO:0000256" key="4">
    <source>
        <dbReference type="ARBA" id="ARBA00022603"/>
    </source>
</evidence>
<dbReference type="Pfam" id="PF06029">
    <property type="entry name" value="AlkA_N"/>
    <property type="match status" value="1"/>
</dbReference>
<keyword evidence="9" id="KW-0805">Transcription regulation</keyword>
<keyword evidence="8" id="KW-0862">Zinc</keyword>
<dbReference type="Pfam" id="PF02805">
    <property type="entry name" value="Ada_Zn_binding"/>
    <property type="match status" value="1"/>
</dbReference>
<evidence type="ECO:0000256" key="6">
    <source>
        <dbReference type="ARBA" id="ARBA00022723"/>
    </source>
</evidence>
<gene>
    <name evidence="15" type="ORF">AAA083_12245</name>
</gene>
<evidence type="ECO:0000256" key="7">
    <source>
        <dbReference type="ARBA" id="ARBA00022763"/>
    </source>
</evidence>
<keyword evidence="11" id="KW-0010">Activator</keyword>
<dbReference type="PROSITE" id="PS01124">
    <property type="entry name" value="HTH_ARAC_FAMILY_2"/>
    <property type="match status" value="1"/>
</dbReference>
<evidence type="ECO:0000256" key="11">
    <source>
        <dbReference type="ARBA" id="ARBA00023159"/>
    </source>
</evidence>
<dbReference type="SMART" id="SM01009">
    <property type="entry name" value="AlkA_N"/>
    <property type="match status" value="1"/>
</dbReference>
<dbReference type="Pfam" id="PF00730">
    <property type="entry name" value="HhH-GPD"/>
    <property type="match status" value="1"/>
</dbReference>
<dbReference type="SUPFAM" id="SSF46689">
    <property type="entry name" value="Homeodomain-like"/>
    <property type="match status" value="2"/>
</dbReference>
<evidence type="ECO:0000259" key="14">
    <source>
        <dbReference type="PROSITE" id="PS01124"/>
    </source>
</evidence>
<dbReference type="PROSITE" id="PS00041">
    <property type="entry name" value="HTH_ARAC_FAMILY_1"/>
    <property type="match status" value="1"/>
</dbReference>
<name>A0ABV1JF74_9ACTN</name>
<reference evidence="15 16" key="1">
    <citation type="submission" date="2024-04" db="EMBL/GenBank/DDBJ databases">
        <title>Human intestinal bacterial collection.</title>
        <authorList>
            <person name="Pauvert C."/>
            <person name="Hitch T.C.A."/>
            <person name="Clavel T."/>
        </authorList>
    </citation>
    <scope>NUCLEOTIDE SEQUENCE [LARGE SCALE GENOMIC DNA]</scope>
    <source>
        <strain evidence="15 16">CLA-KB-H42</strain>
    </source>
</reference>
<evidence type="ECO:0000256" key="2">
    <source>
        <dbReference type="ARBA" id="ARBA00001947"/>
    </source>
</evidence>
<feature type="domain" description="HTH araC/xylS-type" evidence="14">
    <location>
        <begin position="113"/>
        <end position="211"/>
    </location>
</feature>
<keyword evidence="12" id="KW-0804">Transcription</keyword>
<dbReference type="InterPro" id="IPR035451">
    <property type="entry name" value="Ada-like_dom_sf"/>
</dbReference>
<dbReference type="SUPFAM" id="SSF57884">
    <property type="entry name" value="Ada DNA repair protein, N-terminal domain (N-Ada 10)"/>
    <property type="match status" value="1"/>
</dbReference>
<proteinExistence type="predicted"/>
<dbReference type="InterPro" id="IPR011257">
    <property type="entry name" value="DNA_glycosylase"/>
</dbReference>
<dbReference type="Gene3D" id="3.30.310.20">
    <property type="entry name" value="DNA-3-methyladenine glycosylase AlkA, N-terminal domain"/>
    <property type="match status" value="1"/>
</dbReference>
<dbReference type="EMBL" id="JBBNOP010000011">
    <property type="protein sequence ID" value="MEQ3363746.1"/>
    <property type="molecule type" value="Genomic_DNA"/>
</dbReference>
<evidence type="ECO:0000313" key="15">
    <source>
        <dbReference type="EMBL" id="MEQ3363746.1"/>
    </source>
</evidence>
<evidence type="ECO:0000256" key="5">
    <source>
        <dbReference type="ARBA" id="ARBA00022679"/>
    </source>
</evidence>
<keyword evidence="13" id="KW-0234">DNA repair</keyword>